<protein>
    <recommendedName>
        <fullName evidence="3 10">Heme chaperone HemW</fullName>
    </recommendedName>
</protein>
<dbReference type="InterPro" id="IPR013785">
    <property type="entry name" value="Aldolase_TIM"/>
</dbReference>
<dbReference type="InterPro" id="IPR034505">
    <property type="entry name" value="Coproporphyrinogen-III_oxidase"/>
</dbReference>
<dbReference type="eggNOG" id="COG0635">
    <property type="taxonomic scope" value="Bacteria"/>
</dbReference>
<feature type="domain" description="Radical SAM core" evidence="11">
    <location>
        <begin position="9"/>
        <end position="240"/>
    </location>
</feature>
<dbReference type="HOGENOM" id="CLU_027579_1_1_7"/>
<dbReference type="InterPro" id="IPR007197">
    <property type="entry name" value="rSAM"/>
</dbReference>
<keyword evidence="6 10" id="KW-0479">Metal-binding</keyword>
<dbReference type="Pfam" id="PF06969">
    <property type="entry name" value="HemN_C"/>
    <property type="match status" value="1"/>
</dbReference>
<keyword evidence="9 10" id="KW-0143">Chaperone</keyword>
<name>A8ZZ48_DESOH</name>
<dbReference type="InterPro" id="IPR004559">
    <property type="entry name" value="HemW-like"/>
</dbReference>
<gene>
    <name evidence="12" type="ordered locus">Dole_3018</name>
</gene>
<dbReference type="SFLD" id="SFLDF00562">
    <property type="entry name" value="HemN-like__clustered_with_heat"/>
    <property type="match status" value="1"/>
</dbReference>
<evidence type="ECO:0000256" key="7">
    <source>
        <dbReference type="ARBA" id="ARBA00023004"/>
    </source>
</evidence>
<dbReference type="KEGG" id="dol:Dole_3018"/>
<dbReference type="Gene3D" id="3.20.20.70">
    <property type="entry name" value="Aldolase class I"/>
    <property type="match status" value="1"/>
</dbReference>
<dbReference type="PANTHER" id="PTHR13932:SF5">
    <property type="entry name" value="RADICAL S-ADENOSYL METHIONINE DOMAIN-CONTAINING PROTEIN 1, MITOCHONDRIAL"/>
    <property type="match status" value="1"/>
</dbReference>
<dbReference type="STRING" id="96561.Dole_3018"/>
<dbReference type="NCBIfam" id="TIGR00539">
    <property type="entry name" value="hemN_rel"/>
    <property type="match status" value="1"/>
</dbReference>
<dbReference type="GO" id="GO:0046872">
    <property type="term" value="F:metal ion binding"/>
    <property type="evidence" value="ECO:0007669"/>
    <property type="project" value="UniProtKB-UniRule"/>
</dbReference>
<keyword evidence="13" id="KW-1185">Reference proteome</keyword>
<dbReference type="SUPFAM" id="SSF102114">
    <property type="entry name" value="Radical SAM enzymes"/>
    <property type="match status" value="1"/>
</dbReference>
<dbReference type="PROSITE" id="PS51918">
    <property type="entry name" value="RADICAL_SAM"/>
    <property type="match status" value="1"/>
</dbReference>
<evidence type="ECO:0000256" key="3">
    <source>
        <dbReference type="ARBA" id="ARBA00017228"/>
    </source>
</evidence>
<keyword evidence="7 10" id="KW-0408">Iron</keyword>
<dbReference type="EMBL" id="CP000859">
    <property type="protein sequence ID" value="ABW68821.1"/>
    <property type="molecule type" value="Genomic_DNA"/>
</dbReference>
<keyword evidence="5 10" id="KW-0949">S-adenosyl-L-methionine</keyword>
<keyword evidence="12" id="KW-0560">Oxidoreductase</keyword>
<organism evidence="12 13">
    <name type="scientific">Desulfosudis oleivorans (strain DSM 6200 / JCM 39069 / Hxd3)</name>
    <name type="common">Desulfococcus oleovorans</name>
    <dbReference type="NCBI Taxonomy" id="96561"/>
    <lineage>
        <taxon>Bacteria</taxon>
        <taxon>Pseudomonadati</taxon>
        <taxon>Thermodesulfobacteriota</taxon>
        <taxon>Desulfobacteria</taxon>
        <taxon>Desulfobacterales</taxon>
        <taxon>Desulfosudaceae</taxon>
        <taxon>Desulfosudis</taxon>
    </lineage>
</organism>
<evidence type="ECO:0000313" key="13">
    <source>
        <dbReference type="Proteomes" id="UP000008561"/>
    </source>
</evidence>
<dbReference type="PANTHER" id="PTHR13932">
    <property type="entry name" value="COPROPORPHYRINIGEN III OXIDASE"/>
    <property type="match status" value="1"/>
</dbReference>
<dbReference type="InterPro" id="IPR010723">
    <property type="entry name" value="HemN_C"/>
</dbReference>
<evidence type="ECO:0000256" key="10">
    <source>
        <dbReference type="RuleBase" id="RU364116"/>
    </source>
</evidence>
<dbReference type="SFLD" id="SFLDS00029">
    <property type="entry name" value="Radical_SAM"/>
    <property type="match status" value="1"/>
</dbReference>
<evidence type="ECO:0000256" key="9">
    <source>
        <dbReference type="ARBA" id="ARBA00023186"/>
    </source>
</evidence>
<dbReference type="AlphaFoldDB" id="A8ZZ48"/>
<dbReference type="SFLD" id="SFLDG01065">
    <property type="entry name" value="anaerobic_coproporphyrinogen-I"/>
    <property type="match status" value="1"/>
</dbReference>
<evidence type="ECO:0000256" key="6">
    <source>
        <dbReference type="ARBA" id="ARBA00022723"/>
    </source>
</evidence>
<comment type="cofactor">
    <cofactor evidence="1">
        <name>[4Fe-4S] cluster</name>
        <dbReference type="ChEBI" id="CHEBI:49883"/>
    </cofactor>
</comment>
<comment type="function">
    <text evidence="10">Probably acts as a heme chaperone, transferring heme to an unknown acceptor. Binds one molecule of heme per monomer, possibly covalently. Binds 1 [4Fe-4S] cluster. The cluster is coordinated with 3 cysteines and an exchangeable S-adenosyl-L-methionine.</text>
</comment>
<evidence type="ECO:0000256" key="5">
    <source>
        <dbReference type="ARBA" id="ARBA00022691"/>
    </source>
</evidence>
<keyword evidence="10" id="KW-0963">Cytoplasm</keyword>
<keyword evidence="4 10" id="KW-0349">Heme</keyword>
<evidence type="ECO:0000313" key="12">
    <source>
        <dbReference type="EMBL" id="ABW68821.1"/>
    </source>
</evidence>
<dbReference type="SFLD" id="SFLDG01082">
    <property type="entry name" value="B12-binding_domain_containing"/>
    <property type="match status" value="1"/>
</dbReference>
<evidence type="ECO:0000256" key="4">
    <source>
        <dbReference type="ARBA" id="ARBA00022617"/>
    </source>
</evidence>
<accession>A8ZZ48</accession>
<evidence type="ECO:0000256" key="2">
    <source>
        <dbReference type="ARBA" id="ARBA00006100"/>
    </source>
</evidence>
<reference evidence="12 13" key="1">
    <citation type="submission" date="2007-10" db="EMBL/GenBank/DDBJ databases">
        <title>Complete sequence of Desulfococcus oleovorans Hxd3.</title>
        <authorList>
            <consortium name="US DOE Joint Genome Institute"/>
            <person name="Copeland A."/>
            <person name="Lucas S."/>
            <person name="Lapidus A."/>
            <person name="Barry K."/>
            <person name="Glavina del Rio T."/>
            <person name="Dalin E."/>
            <person name="Tice H."/>
            <person name="Pitluck S."/>
            <person name="Kiss H."/>
            <person name="Brettin T."/>
            <person name="Bruce D."/>
            <person name="Detter J.C."/>
            <person name="Han C."/>
            <person name="Schmutz J."/>
            <person name="Larimer F."/>
            <person name="Land M."/>
            <person name="Hauser L."/>
            <person name="Kyrpides N."/>
            <person name="Kim E."/>
            <person name="Wawrik B."/>
            <person name="Richardson P."/>
        </authorList>
    </citation>
    <scope>NUCLEOTIDE SEQUENCE [LARGE SCALE GENOMIC DNA]</scope>
    <source>
        <strain evidence="13">DSM 6200 / JCM 39069 / Hxd3</strain>
    </source>
</reference>
<keyword evidence="10" id="KW-0004">4Fe-4S</keyword>
<evidence type="ECO:0000256" key="8">
    <source>
        <dbReference type="ARBA" id="ARBA00023014"/>
    </source>
</evidence>
<dbReference type="SFLD" id="SFLDF00288">
    <property type="entry name" value="HemN-like__clustered_with_nucl"/>
    <property type="match status" value="1"/>
</dbReference>
<dbReference type="GO" id="GO:0006779">
    <property type="term" value="P:porphyrin-containing compound biosynthetic process"/>
    <property type="evidence" value="ECO:0007669"/>
    <property type="project" value="InterPro"/>
</dbReference>
<evidence type="ECO:0000259" key="11">
    <source>
        <dbReference type="PROSITE" id="PS51918"/>
    </source>
</evidence>
<dbReference type="SMART" id="SM00729">
    <property type="entry name" value="Elp3"/>
    <property type="match status" value="1"/>
</dbReference>
<proteinExistence type="inferred from homology"/>
<dbReference type="RefSeq" id="WP_012176432.1">
    <property type="nucleotide sequence ID" value="NC_009943.1"/>
</dbReference>
<dbReference type="CDD" id="cd01335">
    <property type="entry name" value="Radical_SAM"/>
    <property type="match status" value="1"/>
</dbReference>
<dbReference type="GO" id="GO:0051539">
    <property type="term" value="F:4 iron, 4 sulfur cluster binding"/>
    <property type="evidence" value="ECO:0007669"/>
    <property type="project" value="UniProtKB-UniRule"/>
</dbReference>
<dbReference type="InterPro" id="IPR058240">
    <property type="entry name" value="rSAM_sf"/>
</dbReference>
<evidence type="ECO:0000256" key="1">
    <source>
        <dbReference type="ARBA" id="ARBA00001966"/>
    </source>
</evidence>
<sequence>MHPTPCDTYPGVDNTGLYLHIPFCAKKCRYCDFFSLAAPDRIFSFVKALLREIQLSGPLVPGMVDTVYIGGGTPSLLSAAQVDVVLSTVRDNFRLSTDAEITMEVNPDSATPAWLAAVRQAGVNRINIGIQSFDDARLAFLGRIHSARQAEDALEASRRCGFDNIGADIIYAIPGQTRRDLEKDLDRTLSFSPDHISCYMLTCEPGTPLARALENREFDPLPDRQAADLFDTVSRYLTGRGYLHYEISNFATSPDTMARHNTKYWRRVPYVGLGPSAHSYTGTHRWWNHRDLDAYEKALQQGRPPRQEAETLTPAQQMLEAIYLGLRTADGILMAAFEAEFGVDFCACFAQPLAQCRDQGLVVLSRGRCMPTRRGMRFHETVTARFVGRIDLP</sequence>
<dbReference type="InterPro" id="IPR006638">
    <property type="entry name" value="Elp3/MiaA/NifB-like_rSAM"/>
</dbReference>
<dbReference type="GO" id="GO:0005737">
    <property type="term" value="C:cytoplasm"/>
    <property type="evidence" value="ECO:0007669"/>
    <property type="project" value="UniProtKB-SubCell"/>
</dbReference>
<dbReference type="GO" id="GO:0004109">
    <property type="term" value="F:coproporphyrinogen oxidase activity"/>
    <property type="evidence" value="ECO:0007669"/>
    <property type="project" value="InterPro"/>
</dbReference>
<comment type="subcellular location">
    <subcellularLocation>
        <location evidence="10">Cytoplasm</location>
    </subcellularLocation>
</comment>
<keyword evidence="8 10" id="KW-0411">Iron-sulfur</keyword>
<comment type="similarity">
    <text evidence="2">Belongs to the anaerobic coproporphyrinogen-III oxidase family. HemW subfamily.</text>
</comment>
<dbReference type="Pfam" id="PF04055">
    <property type="entry name" value="Radical_SAM"/>
    <property type="match status" value="1"/>
</dbReference>
<dbReference type="Proteomes" id="UP000008561">
    <property type="component" value="Chromosome"/>
</dbReference>